<dbReference type="EMBL" id="FTLG01000066">
    <property type="protein sequence ID" value="SIP72622.1"/>
    <property type="molecule type" value="Genomic_DNA"/>
</dbReference>
<reference evidence="3" key="2">
    <citation type="submission" date="2016-12" db="EMBL/GenBank/DDBJ databases">
        <authorList>
            <person name="Song W.-J."/>
            <person name="Kurnit D.M."/>
        </authorList>
    </citation>
    <scope>NUCLEOTIDE SEQUENCE [LARGE SCALE GENOMIC DNA]</scope>
    <source>
        <strain evidence="3">HGB1681</strain>
    </source>
</reference>
<dbReference type="Pfam" id="PF13673">
    <property type="entry name" value="Acetyltransf_10"/>
    <property type="match status" value="1"/>
</dbReference>
<dbReference type="Gene3D" id="3.40.630.30">
    <property type="match status" value="1"/>
</dbReference>
<dbReference type="Proteomes" id="UP000196435">
    <property type="component" value="Unassembled WGS sequence"/>
</dbReference>
<gene>
    <name evidence="2" type="ORF">Xinn_03021</name>
    <name evidence="3" type="ORF">XIS1_1580030</name>
</gene>
<dbReference type="PROSITE" id="PS51186">
    <property type="entry name" value="GNAT"/>
    <property type="match status" value="1"/>
</dbReference>
<proteinExistence type="predicted"/>
<evidence type="ECO:0000313" key="4">
    <source>
        <dbReference type="Proteomes" id="UP000196435"/>
    </source>
</evidence>
<dbReference type="InterPro" id="IPR000182">
    <property type="entry name" value="GNAT_dom"/>
</dbReference>
<dbReference type="AlphaFoldDB" id="A0A1N6MUY0"/>
<dbReference type="RefSeq" id="WP_086955918.1">
    <property type="nucleotide sequence ID" value="NZ_CAWNQC010000242.1"/>
</dbReference>
<dbReference type="OrthoDB" id="6442352at2"/>
<dbReference type="SUPFAM" id="SSF55729">
    <property type="entry name" value="Acyl-CoA N-acyltransferases (Nat)"/>
    <property type="match status" value="1"/>
</dbReference>
<dbReference type="GO" id="GO:0016747">
    <property type="term" value="F:acyltransferase activity, transferring groups other than amino-acyl groups"/>
    <property type="evidence" value="ECO:0007669"/>
    <property type="project" value="InterPro"/>
</dbReference>
<dbReference type="EMBL" id="NIBU01000044">
    <property type="protein sequence ID" value="PHM31122.1"/>
    <property type="molecule type" value="Genomic_DNA"/>
</dbReference>
<keyword evidence="5" id="KW-1185">Reference proteome</keyword>
<accession>A0A1N6MUY0</accession>
<reference evidence="4" key="1">
    <citation type="submission" date="2016-12" db="EMBL/GenBank/DDBJ databases">
        <authorList>
            <person name="Gaudriault S."/>
        </authorList>
    </citation>
    <scope>NUCLEOTIDE SEQUENCE [LARGE SCALE GENOMIC DNA]</scope>
    <source>
        <strain evidence="4">HGB1681 (deposited as PTA-6826 in the American Type Culture Collection)</strain>
    </source>
</reference>
<evidence type="ECO:0000259" key="1">
    <source>
        <dbReference type="PROSITE" id="PS51186"/>
    </source>
</evidence>
<reference evidence="2 5" key="3">
    <citation type="journal article" date="2017" name="Nat. Microbiol.">
        <title>Natural product diversity associated with the nematode symbionts Photorhabdus and Xenorhabdus.</title>
        <authorList>
            <person name="Tobias N.J."/>
            <person name="Wolff H."/>
            <person name="Djahanschiri B."/>
            <person name="Grundmann F."/>
            <person name="Kronenwerth M."/>
            <person name="Shi Y.M."/>
            <person name="Simonyi S."/>
            <person name="Grun P."/>
            <person name="Shapiro-Ilan D."/>
            <person name="Pidot S.J."/>
            <person name="Stinear T.P."/>
            <person name="Ebersberger I."/>
            <person name="Bode H.B."/>
        </authorList>
    </citation>
    <scope>NUCLEOTIDE SEQUENCE [LARGE SCALE GENOMIC DNA]</scope>
    <source>
        <strain evidence="2 5">DSM 16336</strain>
    </source>
</reference>
<evidence type="ECO:0000313" key="5">
    <source>
        <dbReference type="Proteomes" id="UP000224871"/>
    </source>
</evidence>
<dbReference type="InterPro" id="IPR016181">
    <property type="entry name" value="Acyl_CoA_acyltransferase"/>
</dbReference>
<sequence>MKINTLFGNVLSRLHIGESSKEIYLKKFQTVIKEVSKSEMFIALAHIKVSILDWYSDSDLTMKMFAERQNSFVSVYQEMESLYQNPSNENSTKHHRYFICSVQSIPVGIMVFVPAFGSGADRIGFILTHPATHGCGSLLIEKAVELSNNEEIWTNAKPHAVRFYQNLGFEMSGFSDFETTSMRLIPSESPVWKFTDNQYRLKERF</sequence>
<dbReference type="Proteomes" id="UP000224871">
    <property type="component" value="Unassembled WGS sequence"/>
</dbReference>
<evidence type="ECO:0000313" key="2">
    <source>
        <dbReference type="EMBL" id="PHM31122.1"/>
    </source>
</evidence>
<name>A0A1N6MUY0_9GAMM</name>
<feature type="domain" description="N-acetyltransferase" evidence="1">
    <location>
        <begin position="47"/>
        <end position="187"/>
    </location>
</feature>
<evidence type="ECO:0000313" key="3">
    <source>
        <dbReference type="EMBL" id="SIP72622.1"/>
    </source>
</evidence>
<organism evidence="3 4">
    <name type="scientific">Xenorhabdus innexi</name>
    <dbReference type="NCBI Taxonomy" id="290109"/>
    <lineage>
        <taxon>Bacteria</taxon>
        <taxon>Pseudomonadati</taxon>
        <taxon>Pseudomonadota</taxon>
        <taxon>Gammaproteobacteria</taxon>
        <taxon>Enterobacterales</taxon>
        <taxon>Morganellaceae</taxon>
        <taxon>Xenorhabdus</taxon>
    </lineage>
</organism>
<protein>
    <submittedName>
        <fullName evidence="2">N-acetyltransferase</fullName>
    </submittedName>
</protein>